<dbReference type="AlphaFoldDB" id="A0ABA7IXC9"/>
<evidence type="ECO:0000256" key="2">
    <source>
        <dbReference type="SAM" id="MobiDB-lite"/>
    </source>
</evidence>
<sequence>MDRHLAEALEQTDDIIETVQHEPPPARPLSTGEKSLHEKLYDIYVEECQKEPDAGGLQCNVNLLEKLLRREALPCLVVNLYPENKGYSLMLKDKDGVLIEPFPVPYLGQKLLEYLDAEELPSFLIDVLDKSPVNVFHHGCVIAEIRDYRQCSNVHPPGELGAEPAVSSDVSSAWSSAASSAESSAVPSTTSPPAYQTRHILLRPTMQSLVSDVESITSDNRQWTEEEKLELERQLILATAEPLCLDPSIAVACTANRLLFNEQKMMTDSIRQCFTSQEWSFLDLEEEQYICTTPPDVSTGVAYRKEAETKPGDQNELKLAEAGKCVDTQKQGPCELEAPGEVDVHKYATGKQAMPCDDAESTARPPPEVKYDYPFKFEEGSQPWAAQSLSDPFFSPEVRPPSEGRRDSQMYLSHVASSVHSQASVAGERNQPEEAMGVGQGSVQSSAECLGKMLQGSTDSIHLGRPSQGKKTTSHSVSSPALQRRVNTPAPLLIKPSPSGQGSSVVRSPSVSIRGRKLPRLAPSPRSADSAQQTFLGVSGINTLTSAAQSSARSPESRSATQGLSRGTGRNAINLLGLAQRTPVLISSPSQVLSFSTGAPASTETSSRGSLPSRSQMLSAQTREPKYLVQTSVKIIVKNNSGPITVRIPPGSVILHPESQAQWQQPCPQPQQPQLRLCPQPQQPQLQPCPQPQQPRLQPCPQPQQPRLQPCPQPQQPRLQPCPQPQQPRLQPCPQPQQPRLQPCPQPQQPRLQPCPQPQQPRLQPCPQPQQPQLQPWLQPQQLQPQPQPQQPQLQLWSQPQQPQLLLLQQPQPQQYLQPELQRQSEPLYVLIPKQCQPPRAPVPPRPVPPSYPQRSNIQHWAVSAQQSGLLNLAEAGRVSQPQATVVCQLGSTQQSHGHSLPSQSFQYPAAPVEQLQARGQNVQLRFMPQRVVVPRAAIQQSHQGHTSGQYKGTGRGGPPTAPQS</sequence>
<dbReference type="PRINTS" id="PR01217">
    <property type="entry name" value="PRICHEXTENSN"/>
</dbReference>
<feature type="compositionally biased region" description="Polar residues" evidence="2">
    <location>
        <begin position="469"/>
        <end position="481"/>
    </location>
</feature>
<evidence type="ECO:0000313" key="4">
    <source>
        <dbReference type="Ensembl" id="ENSMUSP00000160063.1"/>
    </source>
</evidence>
<organism evidence="4 6">
    <name type="scientific">Mus musculus</name>
    <name type="common">Mouse</name>
    <dbReference type="NCBI Taxonomy" id="10090"/>
    <lineage>
        <taxon>Eukaryota</taxon>
        <taxon>Metazoa</taxon>
        <taxon>Chordata</taxon>
        <taxon>Craniata</taxon>
        <taxon>Vertebrata</taxon>
        <taxon>Euteleostomi</taxon>
        <taxon>Mammalia</taxon>
        <taxon>Eutheria</taxon>
        <taxon>Euarchontoglires</taxon>
        <taxon>Glires</taxon>
        <taxon>Rodentia</taxon>
        <taxon>Myomorpha</taxon>
        <taxon>Muroidea</taxon>
        <taxon>Muridae</taxon>
        <taxon>Murinae</taxon>
        <taxon>Mus</taxon>
        <taxon>Mus</taxon>
    </lineage>
</organism>
<evidence type="ECO:0000313" key="6">
    <source>
        <dbReference type="Proteomes" id="UP000000589"/>
    </source>
</evidence>
<accession>A0ABA7IXC9</accession>
<proteinExistence type="inferred from homology"/>
<dbReference type="Proteomes" id="UP000000589">
    <property type="component" value="Chromosome X"/>
</dbReference>
<reference evidence="4 6" key="1">
    <citation type="journal article" date="2009" name="PLoS Biol.">
        <title>Lineage-specific biology revealed by a finished genome assembly of the mouse.</title>
        <authorList>
            <consortium name="Mouse Genome Sequencing Consortium"/>
            <person name="Church D.M."/>
            <person name="Goodstadt L."/>
            <person name="Hillier L.W."/>
            <person name="Zody M.C."/>
            <person name="Goldstein S."/>
            <person name="She X."/>
            <person name="Bult C.J."/>
            <person name="Agarwala R."/>
            <person name="Cherry J.L."/>
            <person name="DiCuccio M."/>
            <person name="Hlavina W."/>
            <person name="Kapustin Y."/>
            <person name="Meric P."/>
            <person name="Maglott D."/>
            <person name="Birtle Z."/>
            <person name="Marques A.C."/>
            <person name="Graves T."/>
            <person name="Zhou S."/>
            <person name="Teague B."/>
            <person name="Potamousis K."/>
            <person name="Churas C."/>
            <person name="Place M."/>
            <person name="Herschleb J."/>
            <person name="Runnheim R."/>
            <person name="Forrest D."/>
            <person name="Amos-Landgraf J."/>
            <person name="Schwartz D.C."/>
            <person name="Cheng Z."/>
            <person name="Lindblad-Toh K."/>
            <person name="Eichler E.E."/>
            <person name="Ponting C.P."/>
        </authorList>
    </citation>
    <scope>NUCLEOTIDE SEQUENCE [LARGE SCALE GENOMIC DNA]</scope>
    <source>
        <strain evidence="4 6">C57BL/6J</strain>
    </source>
</reference>
<feature type="compositionally biased region" description="Low complexity" evidence="2">
    <location>
        <begin position="662"/>
        <end position="686"/>
    </location>
</feature>
<evidence type="ECO:0000256" key="1">
    <source>
        <dbReference type="ARBA" id="ARBA00009112"/>
    </source>
</evidence>
<dbReference type="GeneTree" id="ENSGT00390000013549"/>
<dbReference type="Ensembl" id="ENSMUST00000249972.1">
    <property type="protein sequence ID" value="ENSMUSP00000160063.1"/>
    <property type="gene ID" value="ENSMUSG00000121951.1"/>
</dbReference>
<dbReference type="Pfam" id="PF12090">
    <property type="entry name" value="Spt20_SEP"/>
    <property type="match status" value="1"/>
</dbReference>
<feature type="region of interest" description="Disordered" evidence="2">
    <location>
        <begin position="387"/>
        <end position="531"/>
    </location>
</feature>
<feature type="region of interest" description="Disordered" evidence="2">
    <location>
        <begin position="546"/>
        <end position="568"/>
    </location>
</feature>
<keyword evidence="6" id="KW-1185">Reference proteome</keyword>
<comment type="similarity">
    <text evidence="1">Belongs to the SPT20 family.</text>
</comment>
<feature type="compositionally biased region" description="Low complexity" evidence="2">
    <location>
        <begin position="413"/>
        <end position="426"/>
    </location>
</feature>
<feature type="compositionally biased region" description="Polar residues" evidence="2">
    <location>
        <begin position="546"/>
        <end position="565"/>
    </location>
</feature>
<name>A0ABA7IXC9_MOUSE</name>
<reference evidence="4" key="3">
    <citation type="submission" date="2025-08" db="UniProtKB">
        <authorList>
            <consortium name="Ensembl"/>
        </authorList>
    </citation>
    <scope>IDENTIFICATION</scope>
    <source>
        <strain evidence="4">C57BL/6J</strain>
    </source>
</reference>
<dbReference type="InterPro" id="IPR046468">
    <property type="entry name" value="Spt20-like_SEP"/>
</dbReference>
<feature type="compositionally biased region" description="Pro residues" evidence="2">
    <location>
        <begin position="687"/>
        <end position="770"/>
    </location>
</feature>
<feature type="region of interest" description="Disordered" evidence="2">
    <location>
        <begin position="659"/>
        <end position="797"/>
    </location>
</feature>
<dbReference type="InterPro" id="IPR021950">
    <property type="entry name" value="Spt20"/>
</dbReference>
<feature type="region of interest" description="Disordered" evidence="2">
    <location>
        <begin position="594"/>
        <end position="623"/>
    </location>
</feature>
<feature type="domain" description="Spt20-like SEP" evidence="3">
    <location>
        <begin position="73"/>
        <end position="253"/>
    </location>
</feature>
<reference evidence="4" key="4">
    <citation type="submission" date="2025-09" db="UniProtKB">
        <authorList>
            <consortium name="Ensembl"/>
        </authorList>
    </citation>
    <scope>IDENTIFICATION</scope>
    <source>
        <strain evidence="4">C57BL/6J</strain>
    </source>
</reference>
<protein>
    <submittedName>
        <fullName evidence="4">Predicted gene, 61616</fullName>
    </submittedName>
</protein>
<reference evidence="4 6" key="2">
    <citation type="journal article" date="2011" name="PLoS Biol.">
        <title>Modernizing reference genome assemblies.</title>
        <authorList>
            <person name="Church D.M."/>
            <person name="Schneider V.A."/>
            <person name="Graves T."/>
            <person name="Auger K."/>
            <person name="Cunningham F."/>
            <person name="Bouk N."/>
            <person name="Chen H.C."/>
            <person name="Agarwala R."/>
            <person name="McLaren W.M."/>
            <person name="Ritchie G.R."/>
            <person name="Albracht D."/>
            <person name="Kremitzki M."/>
            <person name="Rock S."/>
            <person name="Kotkiewicz H."/>
            <person name="Kremitzki C."/>
            <person name="Wollam A."/>
            <person name="Trani L."/>
            <person name="Fulton L."/>
            <person name="Fulton R."/>
            <person name="Matthews L."/>
            <person name="Whitehead S."/>
            <person name="Chow W."/>
            <person name="Torrance J."/>
            <person name="Dunn M."/>
            <person name="Harden G."/>
            <person name="Threadgold G."/>
            <person name="Wood J."/>
            <person name="Collins J."/>
            <person name="Heath P."/>
            <person name="Griffiths G."/>
            <person name="Pelan S."/>
            <person name="Grafham D."/>
            <person name="Eichler E.E."/>
            <person name="Weinstock G."/>
            <person name="Mardis E.R."/>
            <person name="Wilson R.K."/>
            <person name="Howe K."/>
            <person name="Flicek P."/>
            <person name="Hubbard T."/>
        </authorList>
    </citation>
    <scope>NUCLEOTIDE SEQUENCE [LARGE SCALE GENOMIC DNA]</scope>
    <source>
        <strain evidence="4 6">C57BL/6J</strain>
    </source>
</reference>
<feature type="compositionally biased region" description="Low complexity" evidence="2">
    <location>
        <begin position="496"/>
        <end position="513"/>
    </location>
</feature>
<evidence type="ECO:0000259" key="3">
    <source>
        <dbReference type="Pfam" id="PF12090"/>
    </source>
</evidence>
<dbReference type="PANTHER" id="PTHR13526">
    <property type="entry name" value="TRANSCRIPTION FACTOR SPT20 HOMOLOG"/>
    <property type="match status" value="1"/>
</dbReference>
<feature type="compositionally biased region" description="Polar residues" evidence="2">
    <location>
        <begin position="939"/>
        <end position="951"/>
    </location>
</feature>
<feature type="region of interest" description="Disordered" evidence="2">
    <location>
        <begin position="936"/>
        <end position="965"/>
    </location>
</feature>
<dbReference type="MGI" id="MGI:7806256">
    <property type="gene designation" value="Gm61616"/>
</dbReference>
<gene>
    <name evidence="4 5" type="primary">Gm61616</name>
</gene>
<dbReference type="PANTHER" id="PTHR13526:SF8">
    <property type="entry name" value="TRANSCRIPTION FACTOR SPT20 HOMOLOG"/>
    <property type="match status" value="1"/>
</dbReference>
<feature type="compositionally biased region" description="Polar residues" evidence="2">
    <location>
        <begin position="594"/>
        <end position="622"/>
    </location>
</feature>
<evidence type="ECO:0000313" key="5">
    <source>
        <dbReference type="MGI" id="MGI:7806256"/>
    </source>
</evidence>
<feature type="compositionally biased region" description="Low complexity" evidence="2">
    <location>
        <begin position="771"/>
        <end position="797"/>
    </location>
</feature>